<keyword evidence="1" id="KW-0472">Membrane</keyword>
<accession>A0ABW2YGM6</accession>
<evidence type="ECO:0000259" key="2">
    <source>
        <dbReference type="Pfam" id="PF26604"/>
    </source>
</evidence>
<gene>
    <name evidence="3" type="ORF">ACFQ0E_10630</name>
</gene>
<proteinExistence type="predicted"/>
<evidence type="ECO:0000313" key="4">
    <source>
        <dbReference type="Proteomes" id="UP001597110"/>
    </source>
</evidence>
<keyword evidence="4" id="KW-1185">Reference proteome</keyword>
<dbReference type="NCBIfam" id="NF047864">
    <property type="entry name" value="CBU_0592_membra"/>
    <property type="match status" value="1"/>
</dbReference>
<feature type="transmembrane region" description="Helical" evidence="1">
    <location>
        <begin position="33"/>
        <end position="51"/>
    </location>
</feature>
<dbReference type="InterPro" id="IPR058058">
    <property type="entry name" value="CBU_0592-like"/>
</dbReference>
<dbReference type="EMBL" id="JBHTIF010000001">
    <property type="protein sequence ID" value="MFD0726053.1"/>
    <property type="molecule type" value="Genomic_DNA"/>
</dbReference>
<keyword evidence="1" id="KW-1133">Transmembrane helix</keyword>
<reference evidence="4" key="1">
    <citation type="journal article" date="2019" name="Int. J. Syst. Evol. Microbiol.">
        <title>The Global Catalogue of Microorganisms (GCM) 10K type strain sequencing project: providing services to taxonomists for standard genome sequencing and annotation.</title>
        <authorList>
            <consortium name="The Broad Institute Genomics Platform"/>
            <consortium name="The Broad Institute Genome Sequencing Center for Infectious Disease"/>
            <person name="Wu L."/>
            <person name="Ma J."/>
        </authorList>
    </citation>
    <scope>NUCLEOTIDE SEQUENCE [LARGE SCALE GENOMIC DNA]</scope>
    <source>
        <strain evidence="4">CCUG 55585</strain>
    </source>
</reference>
<evidence type="ECO:0000256" key="1">
    <source>
        <dbReference type="SAM" id="Phobius"/>
    </source>
</evidence>
<dbReference type="RefSeq" id="WP_386823622.1">
    <property type="nucleotide sequence ID" value="NZ_JBHTIF010000001.1"/>
</dbReference>
<protein>
    <recommendedName>
        <fullName evidence="2">CBU-0592-like domain-containing protein</fullName>
    </recommendedName>
</protein>
<organism evidence="3 4">
    <name type="scientific">Lysobacter brunescens</name>
    <dbReference type="NCBI Taxonomy" id="262323"/>
    <lineage>
        <taxon>Bacteria</taxon>
        <taxon>Pseudomonadati</taxon>
        <taxon>Pseudomonadota</taxon>
        <taxon>Gammaproteobacteria</taxon>
        <taxon>Lysobacterales</taxon>
        <taxon>Lysobacteraceae</taxon>
        <taxon>Lysobacter</taxon>
    </lineage>
</organism>
<dbReference type="Pfam" id="PF26604">
    <property type="entry name" value="CBU_0592"/>
    <property type="match status" value="1"/>
</dbReference>
<keyword evidence="1" id="KW-0812">Transmembrane</keyword>
<feature type="transmembrane region" description="Helical" evidence="1">
    <location>
        <begin position="57"/>
        <end position="75"/>
    </location>
</feature>
<feature type="domain" description="CBU-0592-like" evidence="2">
    <location>
        <begin position="6"/>
        <end position="81"/>
    </location>
</feature>
<name>A0ABW2YGM6_9GAMM</name>
<sequence length="85" mass="9160">MSLHWYDLVGLLGTAIVVGSYFMLQSGRLSGTSLIYQWLNIAGSGCILVSLAGGFNVAVALLQCTWIAISVYGIVRGVRARREPQ</sequence>
<dbReference type="Proteomes" id="UP001597110">
    <property type="component" value="Unassembled WGS sequence"/>
</dbReference>
<evidence type="ECO:0000313" key="3">
    <source>
        <dbReference type="EMBL" id="MFD0726053.1"/>
    </source>
</evidence>
<feature type="transmembrane region" description="Helical" evidence="1">
    <location>
        <begin position="6"/>
        <end position="24"/>
    </location>
</feature>
<comment type="caution">
    <text evidence="3">The sequence shown here is derived from an EMBL/GenBank/DDBJ whole genome shotgun (WGS) entry which is preliminary data.</text>
</comment>